<name>A0A6J7JS36_9ZZZZ</name>
<dbReference type="EMBL" id="CAFBNF010000109">
    <property type="protein sequence ID" value="CAB4944932.1"/>
    <property type="molecule type" value="Genomic_DNA"/>
</dbReference>
<evidence type="ECO:0000256" key="1">
    <source>
        <dbReference type="SAM" id="MobiDB-lite"/>
    </source>
</evidence>
<dbReference type="AlphaFoldDB" id="A0A6J7JS36"/>
<organism evidence="2">
    <name type="scientific">freshwater metagenome</name>
    <dbReference type="NCBI Taxonomy" id="449393"/>
    <lineage>
        <taxon>unclassified sequences</taxon>
        <taxon>metagenomes</taxon>
        <taxon>ecological metagenomes</taxon>
    </lineage>
</organism>
<evidence type="ECO:0000313" key="2">
    <source>
        <dbReference type="EMBL" id="CAB4944932.1"/>
    </source>
</evidence>
<gene>
    <name evidence="2" type="ORF">UFOPK3773_01069</name>
</gene>
<accession>A0A6J7JS36</accession>
<sequence>MTHLPARLTPDPGERGLASNDPGAVGAAALEAWDVLLELASGCDLTRGARAKDWTGVEVLLALGDWPENRSLDQILDDARVGRLGTLDQADDVRRVQQAHRDATPDEAVAALLRSRDAIASWLADGGPSEEGLLPTRSLLGTLPVLTLLHATAFQVAVSARDLMACGAAHSTRLDDIGLLALVDTTGALAARQRVTASLTVRTPDAFLGTGAHDGNWRTSDLSHSADGTTLSAPDERYGPGVIATAGTFLDIASGRASVPSLYSSGEVSVTDLAGLLALAPIIEGVPGIPAGAALARAARLMSGIGGLLGGLFRRG</sequence>
<proteinExistence type="predicted"/>
<reference evidence="2" key="1">
    <citation type="submission" date="2020-05" db="EMBL/GenBank/DDBJ databases">
        <authorList>
            <person name="Chiriac C."/>
            <person name="Salcher M."/>
            <person name="Ghai R."/>
            <person name="Kavagutti S V."/>
        </authorList>
    </citation>
    <scope>NUCLEOTIDE SEQUENCE</scope>
</reference>
<protein>
    <submittedName>
        <fullName evidence="2">Unannotated protein</fullName>
    </submittedName>
</protein>
<feature type="region of interest" description="Disordered" evidence="1">
    <location>
        <begin position="1"/>
        <end position="20"/>
    </location>
</feature>